<feature type="domain" description="NAD-dependent epimerase/dehydratase" evidence="6">
    <location>
        <begin position="24"/>
        <end position="81"/>
    </location>
</feature>
<evidence type="ECO:0000313" key="8">
    <source>
        <dbReference type="Proteomes" id="UP000178565"/>
    </source>
</evidence>
<dbReference type="InterPro" id="IPR025101">
    <property type="entry name" value="DUF4012"/>
</dbReference>
<evidence type="ECO:0000256" key="5">
    <source>
        <dbReference type="SAM" id="Phobius"/>
    </source>
</evidence>
<keyword evidence="5" id="KW-1133">Transmembrane helix</keyword>
<sequence>MDESAYPIIDKNSILLSRNKPVAFVVGAAGFLGSSLVDKLLEKDIQVVGVDNLSTGKKQHLEEAIKKGDFHFIEQSIRDLDLDLPRLDYVFIATTGGWDITDLLKSVKDKQMSPRYLLISSIDLYDTGELDEQLKWLEKSEVKLAQFAAENRLNARILRLGAVFGPRMHFRLKDPLVKLIRQDLSGSLPKESPLEFSSRALFVEDACELAIKSMLAGSTAQRIFDGVAPQPVKIEEVKQILLDPVWYEERDFFPSDLPPWPTPNLAKTQQFLNWKPKVSLVKGLKATLKYFAEESHQIKKETEESKLSEVKRIELGVIRQQTKQAVSQQPEQKARKSNFKIKLPISKIYFILASMLIVYALVWPVVALGWGILTFKFQLKEAEQNLTTGEFDKSLVNIAQANLGVEQAKLVLASVQIFRQADFLDEKFQLADDLLKLANLSTDGANNAILGIQSLYQALKAVIGESNEDPGKFFEEANLFLAASDQSFSQASALLLDENFQAETPNFLKNKLEGLKIKISSMQQMVQKGRAAAALLPKVTAYEGEKSYLFLLQNNMELRPGGGFIGSFAKVDFAGGKLKKLLVNDIYAIDGMLKTHVEPPQEIKEDLGQKDYFLRDSNWEADFPTNAKQAEWFFTKETGESVDGVMALDVSAMEQLLEVVGPLSLADYDETISAENLFERSITHSEVSFFPGSQAKRNFLTSLANELFNKIFFLPKQNWPGIVSALGQSLEEKHISIYLDDPTLFSYLVSENWANSLPRVADQTDSLSNKLSDVMIAVEANLGANKANYYLDRSYNLETVLGKEGEVRHRLRITYVNKSPSDVWPGGKYKNRFRIYLPFGTKLSRALWGEANLTKDVTPFVDFGRSGYSMLLELEPKEQKSLVLDYEISEKLKFVSGQATYRLDIVKQAGTLTDPFEWRLVYPLNYRLASSAGEDQSQEVNISTDLSKDRSFEVVFAK</sequence>
<dbReference type="GO" id="GO:0048040">
    <property type="term" value="F:UDP-glucuronate decarboxylase activity"/>
    <property type="evidence" value="ECO:0007669"/>
    <property type="project" value="TreeGrafter"/>
</dbReference>
<keyword evidence="4" id="KW-0456">Lyase</keyword>
<keyword evidence="5" id="KW-0812">Transmembrane</keyword>
<evidence type="ECO:0000256" key="4">
    <source>
        <dbReference type="ARBA" id="ARBA00023239"/>
    </source>
</evidence>
<comment type="cofactor">
    <cofactor evidence="1">
        <name>NAD(+)</name>
        <dbReference type="ChEBI" id="CHEBI:57540"/>
    </cofactor>
</comment>
<gene>
    <name evidence="7" type="ORF">A3B45_02605</name>
</gene>
<keyword evidence="2" id="KW-0210">Decarboxylase</keyword>
<evidence type="ECO:0000256" key="1">
    <source>
        <dbReference type="ARBA" id="ARBA00001911"/>
    </source>
</evidence>
<dbReference type="GO" id="GO:0070403">
    <property type="term" value="F:NAD+ binding"/>
    <property type="evidence" value="ECO:0007669"/>
    <property type="project" value="InterPro"/>
</dbReference>
<proteinExistence type="predicted"/>
<dbReference type="GO" id="GO:0042732">
    <property type="term" value="P:D-xylose metabolic process"/>
    <property type="evidence" value="ECO:0007669"/>
    <property type="project" value="InterPro"/>
</dbReference>
<evidence type="ECO:0000259" key="6">
    <source>
        <dbReference type="Pfam" id="PF01370"/>
    </source>
</evidence>
<protein>
    <recommendedName>
        <fullName evidence="6">NAD-dependent epimerase/dehydratase domain-containing protein</fullName>
    </recommendedName>
</protein>
<accession>A0A1F5KSJ9</accession>
<organism evidence="7 8">
    <name type="scientific">Candidatus Daviesbacteria bacterium RIFCSPLOWO2_01_FULL_39_12</name>
    <dbReference type="NCBI Taxonomy" id="1797785"/>
    <lineage>
        <taxon>Bacteria</taxon>
        <taxon>Candidatus Daviesiibacteriota</taxon>
    </lineage>
</organism>
<keyword evidence="3" id="KW-0520">NAD</keyword>
<feature type="transmembrane region" description="Helical" evidence="5">
    <location>
        <begin position="348"/>
        <end position="373"/>
    </location>
</feature>
<name>A0A1F5KSJ9_9BACT</name>
<dbReference type="InterPro" id="IPR001509">
    <property type="entry name" value="Epimerase_deHydtase"/>
</dbReference>
<reference evidence="7 8" key="1">
    <citation type="journal article" date="2016" name="Nat. Commun.">
        <title>Thousands of microbial genomes shed light on interconnected biogeochemical processes in an aquifer system.</title>
        <authorList>
            <person name="Anantharaman K."/>
            <person name="Brown C.T."/>
            <person name="Hug L.A."/>
            <person name="Sharon I."/>
            <person name="Castelle C.J."/>
            <person name="Probst A.J."/>
            <person name="Thomas B.C."/>
            <person name="Singh A."/>
            <person name="Wilkins M.J."/>
            <person name="Karaoz U."/>
            <person name="Brodie E.L."/>
            <person name="Williams K.H."/>
            <person name="Hubbard S.S."/>
            <person name="Banfield J.F."/>
        </authorList>
    </citation>
    <scope>NUCLEOTIDE SEQUENCE [LARGE SCALE GENOMIC DNA]</scope>
</reference>
<dbReference type="PANTHER" id="PTHR43078">
    <property type="entry name" value="UDP-GLUCURONIC ACID DECARBOXYLASE-RELATED"/>
    <property type="match status" value="1"/>
</dbReference>
<evidence type="ECO:0000313" key="7">
    <source>
        <dbReference type="EMBL" id="OGE43896.1"/>
    </source>
</evidence>
<dbReference type="PANTHER" id="PTHR43078:SF6">
    <property type="entry name" value="UDP-GLUCURONIC ACID DECARBOXYLASE 1"/>
    <property type="match status" value="1"/>
</dbReference>
<evidence type="ECO:0000256" key="3">
    <source>
        <dbReference type="ARBA" id="ARBA00023027"/>
    </source>
</evidence>
<dbReference type="AlphaFoldDB" id="A0A1F5KSJ9"/>
<dbReference type="Pfam" id="PF01370">
    <property type="entry name" value="Epimerase"/>
    <property type="match status" value="1"/>
</dbReference>
<comment type="caution">
    <text evidence="7">The sequence shown here is derived from an EMBL/GenBank/DDBJ whole genome shotgun (WGS) entry which is preliminary data.</text>
</comment>
<dbReference type="InterPro" id="IPR036291">
    <property type="entry name" value="NAD(P)-bd_dom_sf"/>
</dbReference>
<dbReference type="InterPro" id="IPR044516">
    <property type="entry name" value="UXS-like"/>
</dbReference>
<dbReference type="STRING" id="1797785.A3B45_02605"/>
<dbReference type="Gene3D" id="3.40.50.720">
    <property type="entry name" value="NAD(P)-binding Rossmann-like Domain"/>
    <property type="match status" value="1"/>
</dbReference>
<keyword evidence="5" id="KW-0472">Membrane</keyword>
<dbReference type="SUPFAM" id="SSF51735">
    <property type="entry name" value="NAD(P)-binding Rossmann-fold domains"/>
    <property type="match status" value="1"/>
</dbReference>
<dbReference type="EMBL" id="MFDM01000011">
    <property type="protein sequence ID" value="OGE43896.1"/>
    <property type="molecule type" value="Genomic_DNA"/>
</dbReference>
<dbReference type="GO" id="GO:0005737">
    <property type="term" value="C:cytoplasm"/>
    <property type="evidence" value="ECO:0007669"/>
    <property type="project" value="TreeGrafter"/>
</dbReference>
<dbReference type="Proteomes" id="UP000178565">
    <property type="component" value="Unassembled WGS sequence"/>
</dbReference>
<evidence type="ECO:0000256" key="2">
    <source>
        <dbReference type="ARBA" id="ARBA00022793"/>
    </source>
</evidence>
<dbReference type="Pfam" id="PF13196">
    <property type="entry name" value="DUF4012"/>
    <property type="match status" value="1"/>
</dbReference>